<dbReference type="EMBL" id="JACIED010000002">
    <property type="protein sequence ID" value="MBB4007016.1"/>
    <property type="molecule type" value="Genomic_DNA"/>
</dbReference>
<dbReference type="PANTHER" id="PTHR21310">
    <property type="entry name" value="AMINOGLYCOSIDE PHOSPHOTRANSFERASE-RELATED-RELATED"/>
    <property type="match status" value="1"/>
</dbReference>
<name>A0A1Q9AAJ7_9HYPH</name>
<comment type="caution">
    <text evidence="3">The sequence shown here is derived from an EMBL/GenBank/DDBJ whole genome shotgun (WGS) entry which is preliminary data.</text>
</comment>
<dbReference type="Proteomes" id="UP000185598">
    <property type="component" value="Unassembled WGS sequence"/>
</dbReference>
<evidence type="ECO:0000259" key="1">
    <source>
        <dbReference type="Pfam" id="PF01636"/>
    </source>
</evidence>
<dbReference type="EMBL" id="MKIN01000018">
    <property type="protein sequence ID" value="OLP51830.1"/>
    <property type="molecule type" value="Genomic_DNA"/>
</dbReference>
<dbReference type="SUPFAM" id="SSF56112">
    <property type="entry name" value="Protein kinase-like (PK-like)"/>
    <property type="match status" value="1"/>
</dbReference>
<evidence type="ECO:0000313" key="3">
    <source>
        <dbReference type="EMBL" id="OLP51830.1"/>
    </source>
</evidence>
<keyword evidence="4" id="KW-1185">Reference proteome</keyword>
<reference evidence="3 4" key="1">
    <citation type="submission" date="2016-09" db="EMBL/GenBank/DDBJ databases">
        <title>Rhizobium oryziradicis sp. nov., isolated from the root of rice.</title>
        <authorList>
            <person name="Zhao J."/>
            <person name="Zhang X."/>
        </authorList>
    </citation>
    <scope>NUCLEOTIDE SEQUENCE [LARGE SCALE GENOMIC DNA]</scope>
    <source>
        <strain evidence="3 4">14971</strain>
    </source>
</reference>
<feature type="domain" description="Aminoglycoside phosphotransferase" evidence="1">
    <location>
        <begin position="32"/>
        <end position="259"/>
    </location>
</feature>
<evidence type="ECO:0000313" key="2">
    <source>
        <dbReference type="EMBL" id="MBB4007016.1"/>
    </source>
</evidence>
<organism evidence="3 4">
    <name type="scientific">Allorhizobium taibaishanense</name>
    <dbReference type="NCBI Taxonomy" id="887144"/>
    <lineage>
        <taxon>Bacteria</taxon>
        <taxon>Pseudomonadati</taxon>
        <taxon>Pseudomonadota</taxon>
        <taxon>Alphaproteobacteria</taxon>
        <taxon>Hyphomicrobiales</taxon>
        <taxon>Rhizobiaceae</taxon>
        <taxon>Rhizobium/Agrobacterium group</taxon>
        <taxon>Allorhizobium</taxon>
    </lineage>
</organism>
<keyword evidence="3" id="KW-0808">Transferase</keyword>
<dbReference type="InterPro" id="IPR011009">
    <property type="entry name" value="Kinase-like_dom_sf"/>
</dbReference>
<dbReference type="OrthoDB" id="3806873at2"/>
<protein>
    <submittedName>
        <fullName evidence="2 3">Aminoglycoside phosphotransferase</fullName>
    </submittedName>
</protein>
<keyword evidence="2" id="KW-0418">Kinase</keyword>
<evidence type="ECO:0000313" key="4">
    <source>
        <dbReference type="Proteomes" id="UP000185598"/>
    </source>
</evidence>
<dbReference type="GO" id="GO:0016301">
    <property type="term" value="F:kinase activity"/>
    <property type="evidence" value="ECO:0007669"/>
    <property type="project" value="UniProtKB-KW"/>
</dbReference>
<dbReference type="PANTHER" id="PTHR21310:SF42">
    <property type="entry name" value="BIFUNCTIONAL AAC_APH"/>
    <property type="match status" value="1"/>
</dbReference>
<dbReference type="STRING" id="887144.BJF91_23120"/>
<proteinExistence type="predicted"/>
<dbReference type="Gene3D" id="3.30.200.20">
    <property type="entry name" value="Phosphorylase Kinase, domain 1"/>
    <property type="match status" value="1"/>
</dbReference>
<dbReference type="InterPro" id="IPR051678">
    <property type="entry name" value="AGP_Transferase"/>
</dbReference>
<evidence type="ECO:0000313" key="5">
    <source>
        <dbReference type="Proteomes" id="UP000544107"/>
    </source>
</evidence>
<dbReference type="Proteomes" id="UP000544107">
    <property type="component" value="Unassembled WGS sequence"/>
</dbReference>
<gene>
    <name evidence="3" type="ORF">BJF91_23120</name>
    <name evidence="2" type="ORF">GGQ71_001279</name>
</gene>
<dbReference type="RefSeq" id="WP_075612959.1">
    <property type="nucleotide sequence ID" value="NZ_JACIED010000002.1"/>
</dbReference>
<dbReference type="CDD" id="cd05155">
    <property type="entry name" value="APH_ChoK_like_1"/>
    <property type="match status" value="1"/>
</dbReference>
<accession>A0A1Q9AAJ7</accession>
<reference evidence="2 5" key="2">
    <citation type="submission" date="2020-08" db="EMBL/GenBank/DDBJ databases">
        <title>Genomic Encyclopedia of Type Strains, Phase IV (KMG-IV): sequencing the most valuable type-strain genomes for metagenomic binning, comparative biology and taxonomic classification.</title>
        <authorList>
            <person name="Goeker M."/>
        </authorList>
    </citation>
    <scope>NUCLEOTIDE SEQUENCE [LARGE SCALE GENOMIC DNA]</scope>
    <source>
        <strain evidence="2 5">DSM 100021</strain>
    </source>
</reference>
<dbReference type="InterPro" id="IPR002575">
    <property type="entry name" value="Aminoglycoside_PTrfase"/>
</dbReference>
<dbReference type="Pfam" id="PF01636">
    <property type="entry name" value="APH"/>
    <property type="match status" value="1"/>
</dbReference>
<dbReference type="Gene3D" id="3.90.1200.10">
    <property type="match status" value="1"/>
</dbReference>
<sequence>MDDRLTIPTDLVERLIADHFPQFSSLAVQPLVPGGWDNRSFRLGLQMIIRLPSAQSYEAQVAKEQRFLPLLAPHLPLPIPEPVAMGRPGHGYPFCWGIYRWISGETALSADITDRDQFAVDLAGFLKILHRMDGGDGPPAGAHNFYRGGSLATYDQESRAAIDQLGEDIDADRALSLWEQALASQWQKPPVWLHGDIAPGNLLVDNGRLAAIIDFGCCGTGDPACDLAIAWTFMDRAIAARFRATLDHDEATWTRARGWALWKTLITLQKQVETGAPEATESRIVLERILAEDHANKA</sequence>
<dbReference type="AlphaFoldDB" id="A0A1Q9AAJ7"/>